<evidence type="ECO:0000256" key="1">
    <source>
        <dbReference type="ARBA" id="ARBA00022614"/>
    </source>
</evidence>
<evidence type="ECO:0000256" key="2">
    <source>
        <dbReference type="ARBA" id="ARBA00022737"/>
    </source>
</evidence>
<organism evidence="3 4">
    <name type="scientific">Dibothriocephalus latus</name>
    <name type="common">Fish tapeworm</name>
    <name type="synonym">Diphyllobothrium latum</name>
    <dbReference type="NCBI Taxonomy" id="60516"/>
    <lineage>
        <taxon>Eukaryota</taxon>
        <taxon>Metazoa</taxon>
        <taxon>Spiralia</taxon>
        <taxon>Lophotrochozoa</taxon>
        <taxon>Platyhelminthes</taxon>
        <taxon>Cestoda</taxon>
        <taxon>Eucestoda</taxon>
        <taxon>Diphyllobothriidea</taxon>
        <taxon>Diphyllobothriidae</taxon>
        <taxon>Dibothriocephalus</taxon>
    </lineage>
</organism>
<dbReference type="EMBL" id="UYRU01061387">
    <property type="protein sequence ID" value="VDN15082.1"/>
    <property type="molecule type" value="Genomic_DNA"/>
</dbReference>
<accession>A0A3P7P494</accession>
<keyword evidence="2" id="KW-0677">Repeat</keyword>
<evidence type="ECO:0000313" key="4">
    <source>
        <dbReference type="Proteomes" id="UP000281553"/>
    </source>
</evidence>
<dbReference type="PANTHER" id="PTHR48051">
    <property type="match status" value="1"/>
</dbReference>
<dbReference type="Proteomes" id="UP000281553">
    <property type="component" value="Unassembled WGS sequence"/>
</dbReference>
<reference evidence="3 4" key="1">
    <citation type="submission" date="2018-11" db="EMBL/GenBank/DDBJ databases">
        <authorList>
            <consortium name="Pathogen Informatics"/>
        </authorList>
    </citation>
    <scope>NUCLEOTIDE SEQUENCE [LARGE SCALE GENOMIC DNA]</scope>
</reference>
<protein>
    <submittedName>
        <fullName evidence="3">Uncharacterized protein</fullName>
    </submittedName>
</protein>
<dbReference type="Gene3D" id="3.80.10.10">
    <property type="entry name" value="Ribonuclease Inhibitor"/>
    <property type="match status" value="1"/>
</dbReference>
<dbReference type="AlphaFoldDB" id="A0A3P7P494"/>
<dbReference type="InterPro" id="IPR032675">
    <property type="entry name" value="LRR_dom_sf"/>
</dbReference>
<name>A0A3P7P494_DIBLA</name>
<gene>
    <name evidence="3" type="ORF">DILT_LOCUS10913</name>
</gene>
<dbReference type="SUPFAM" id="SSF52058">
    <property type="entry name" value="L domain-like"/>
    <property type="match status" value="1"/>
</dbReference>
<dbReference type="InterPro" id="IPR003591">
    <property type="entry name" value="Leu-rich_rpt_typical-subtyp"/>
</dbReference>
<dbReference type="InterPro" id="IPR050216">
    <property type="entry name" value="LRR_domain-containing"/>
</dbReference>
<evidence type="ECO:0000313" key="3">
    <source>
        <dbReference type="EMBL" id="VDN15082.1"/>
    </source>
</evidence>
<dbReference type="Pfam" id="PF00560">
    <property type="entry name" value="LRR_1"/>
    <property type="match status" value="1"/>
</dbReference>
<dbReference type="InterPro" id="IPR001611">
    <property type="entry name" value="Leu-rich_rpt"/>
</dbReference>
<sequence length="218" mass="24184">MRTEDYDDMSQVFLVMLHTQVATALAAQESRDPVFDLSGCNLPQLPRGVEAQVRVFQKTVLLLHSNCLKQLCSSGKPGDLANLVHLDLHANRFDILNISQNKLRILPVELGNLRSLQVLNVEDNLLSSLPDSLGDLTNLRELCLDRNPLQTLPLRLGRLRQLKKLTVPLDSLSTPPRGNALACIESLYHILSPLLRPLPTCVKATPTEHICVLCVCVC</sequence>
<keyword evidence="4" id="KW-1185">Reference proteome</keyword>
<dbReference type="GO" id="GO:0005737">
    <property type="term" value="C:cytoplasm"/>
    <property type="evidence" value="ECO:0007669"/>
    <property type="project" value="TreeGrafter"/>
</dbReference>
<dbReference type="OrthoDB" id="1711136at2759"/>
<keyword evidence="1" id="KW-0433">Leucine-rich repeat</keyword>
<dbReference type="SMART" id="SM00369">
    <property type="entry name" value="LRR_TYP"/>
    <property type="match status" value="3"/>
</dbReference>
<dbReference type="PANTHER" id="PTHR48051:SF1">
    <property type="entry name" value="RAS SUPPRESSOR PROTEIN 1"/>
    <property type="match status" value="1"/>
</dbReference>
<proteinExistence type="predicted"/>